<evidence type="ECO:0000313" key="2">
    <source>
        <dbReference type="Proteomes" id="UP000077173"/>
    </source>
</evidence>
<accession>A0A176YSB6</accession>
<reference evidence="1 2" key="1">
    <citation type="submission" date="2016-02" db="EMBL/GenBank/DDBJ databases">
        <title>Draft genome sequence of the strain BR 10247T Bradyrhizobium neotropicale isolated from nodules of Centrolobium paraense.</title>
        <authorList>
            <person name="Simoes-Araujo J.L."/>
            <person name="Barauna A.C."/>
            <person name="Silva K."/>
            <person name="Zilli J.E."/>
        </authorList>
    </citation>
    <scope>NUCLEOTIDE SEQUENCE [LARGE SCALE GENOMIC DNA]</scope>
    <source>
        <strain evidence="1 2">BR 10247</strain>
    </source>
</reference>
<proteinExistence type="predicted"/>
<sequence>MPLFTVDVCFCAPGKSWHQDTSRHVTHTAEASNGVQAVITVLADLEFDARAELVHFIHVSSPRDG</sequence>
<keyword evidence="2" id="KW-1185">Reference proteome</keyword>
<dbReference type="Proteomes" id="UP000077173">
    <property type="component" value="Unassembled WGS sequence"/>
</dbReference>
<name>A0A176YSB6_9BRAD</name>
<gene>
    <name evidence="1" type="ORF">AXW67_26880</name>
</gene>
<dbReference type="EMBL" id="LSEF01000099">
    <property type="protein sequence ID" value="OAF09224.1"/>
    <property type="molecule type" value="Genomic_DNA"/>
</dbReference>
<organism evidence="1 2">
    <name type="scientific">Bradyrhizobium neotropicale</name>
    <dbReference type="NCBI Taxonomy" id="1497615"/>
    <lineage>
        <taxon>Bacteria</taxon>
        <taxon>Pseudomonadati</taxon>
        <taxon>Pseudomonadota</taxon>
        <taxon>Alphaproteobacteria</taxon>
        <taxon>Hyphomicrobiales</taxon>
        <taxon>Nitrobacteraceae</taxon>
        <taxon>Bradyrhizobium</taxon>
    </lineage>
</organism>
<dbReference type="GeneID" id="32583622"/>
<protein>
    <submittedName>
        <fullName evidence="1">Uncharacterized protein</fullName>
    </submittedName>
</protein>
<evidence type="ECO:0000313" key="1">
    <source>
        <dbReference type="EMBL" id="OAF09224.1"/>
    </source>
</evidence>
<comment type="caution">
    <text evidence="1">The sequence shown here is derived from an EMBL/GenBank/DDBJ whole genome shotgun (WGS) entry which is preliminary data.</text>
</comment>
<dbReference type="AlphaFoldDB" id="A0A176YSB6"/>